<organism evidence="1 2">
    <name type="scientific">Cytobacillus firmus</name>
    <name type="common">Bacillus firmus</name>
    <dbReference type="NCBI Taxonomy" id="1399"/>
    <lineage>
        <taxon>Bacteria</taxon>
        <taxon>Bacillati</taxon>
        <taxon>Bacillota</taxon>
        <taxon>Bacilli</taxon>
        <taxon>Bacillales</taxon>
        <taxon>Bacillaceae</taxon>
        <taxon>Cytobacillus</taxon>
    </lineage>
</organism>
<gene>
    <name evidence="1" type="ORF">KIS1582_0949</name>
</gene>
<keyword evidence="1" id="KW-0167">Capsid protein</keyword>
<dbReference type="RefSeq" id="WP_159344383.1">
    <property type="nucleotide sequence ID" value="NZ_JBALOT010000070.1"/>
</dbReference>
<comment type="caution">
    <text evidence="1">The sequence shown here is derived from an EMBL/GenBank/DDBJ whole genome shotgun (WGS) entry which is preliminary data.</text>
</comment>
<proteinExistence type="predicted"/>
<sequence length="50" mass="5866">MDELGLGYHETMETHEMLNFKTDCLLKSKMVMGICFDNDLKKLLEKDVEQ</sequence>
<dbReference type="EMBL" id="VDEM01000006">
    <property type="protein sequence ID" value="KAF0825162.1"/>
    <property type="molecule type" value="Genomic_DNA"/>
</dbReference>
<reference evidence="1 2" key="1">
    <citation type="journal article" date="2020" name="G3 (Bethesda)">
        <title>Whole Genome Sequencing and Comparative Genomics of Two Nematicidal Bacillus Strains Reveals a Wide Range of Possible Virulence Factors.</title>
        <authorList>
            <person name="Susic N."/>
            <person name="Janezic S."/>
            <person name="Rupnik M."/>
            <person name="Geric Stare B."/>
        </authorList>
    </citation>
    <scope>NUCLEOTIDE SEQUENCE [LARGE SCALE GENOMIC DNA]</scope>
    <source>
        <strain evidence="1 2">I-1582</strain>
    </source>
</reference>
<dbReference type="OrthoDB" id="1913674at2"/>
<dbReference type="Proteomes" id="UP000465778">
    <property type="component" value="Unassembled WGS sequence"/>
</dbReference>
<evidence type="ECO:0000313" key="1">
    <source>
        <dbReference type="EMBL" id="KAF0825162.1"/>
    </source>
</evidence>
<keyword evidence="1" id="KW-0946">Virion</keyword>
<dbReference type="AlphaFoldDB" id="A0A800NE07"/>
<name>A0A800NE07_CYTFI</name>
<accession>A0A800NE07</accession>
<protein>
    <submittedName>
        <fullName evidence="1">Spore coat protein</fullName>
    </submittedName>
</protein>
<evidence type="ECO:0000313" key="2">
    <source>
        <dbReference type="Proteomes" id="UP000465778"/>
    </source>
</evidence>